<sequence>MGKVSNYEEALDFIHGRHKFVKYPTLKRMRRFAELLGNPQEKLSMIHVTGTNGKGSVTAYLRDLLLGEGYDVGTFTSPFIEKFNERISMNGKMVSDETILSLVQEVRPVVDQLDIEFKEAGGGPTEFEVITAMMFLYFSKHQPDFLIVEVGIGGTYDATNIIQPLISVITSVGMDHMQILGNTLAAIAENKAGIIKKNVPVICGKLLPEVQDIIKQKSESMNADLYLFERDFFATAKQLPNFWGETFDYRFKDHLLKNAQIQMVGDYQIENASVALTAFLVLLEQRSPFVPMNQLNRYLRRTIWPGRFEKLVDEPLIVLDGAHNLPAMQGISRTLKTKFNSRKIYVLLAVLKDKQFNEMIAELEKLPNVTLVLTTFDAPRATFKREELDAKWANISMYEKWNAALLTLINNMEADDMLLITGSLYFVSEVRKYFK</sequence>
<evidence type="ECO:0000256" key="4">
    <source>
        <dbReference type="ARBA" id="ARBA00008276"/>
    </source>
</evidence>
<dbReference type="Gene3D" id="3.90.190.20">
    <property type="entry name" value="Mur ligase, C-terminal domain"/>
    <property type="match status" value="1"/>
</dbReference>
<evidence type="ECO:0000256" key="10">
    <source>
        <dbReference type="ARBA" id="ARBA00022723"/>
    </source>
</evidence>
<dbReference type="PROSITE" id="PS01012">
    <property type="entry name" value="FOLYLPOLYGLU_SYNT_2"/>
    <property type="match status" value="1"/>
</dbReference>
<proteinExistence type="inferred from homology"/>
<evidence type="ECO:0000259" key="20">
    <source>
        <dbReference type="Pfam" id="PF08245"/>
    </source>
</evidence>
<keyword evidence="12 18" id="KW-0067">ATP-binding</keyword>
<dbReference type="EC" id="6.3.2.12" evidence="6"/>
<dbReference type="NCBIfam" id="TIGR01499">
    <property type="entry name" value="folC"/>
    <property type="match status" value="1"/>
</dbReference>
<evidence type="ECO:0000256" key="6">
    <source>
        <dbReference type="ARBA" id="ARBA00013023"/>
    </source>
</evidence>
<feature type="domain" description="Mur ligase central" evidence="20">
    <location>
        <begin position="48"/>
        <end position="278"/>
    </location>
</feature>
<comment type="catalytic activity">
    <reaction evidence="16">
        <text>(6S)-5,6,7,8-tetrahydrofolyl-(gamma-L-Glu)(n) + L-glutamate + ATP = (6S)-5,6,7,8-tetrahydrofolyl-(gamma-L-Glu)(n+1) + ADP + phosphate + H(+)</text>
        <dbReference type="Rhea" id="RHEA:10580"/>
        <dbReference type="Rhea" id="RHEA-COMP:14738"/>
        <dbReference type="Rhea" id="RHEA-COMP:14740"/>
        <dbReference type="ChEBI" id="CHEBI:15378"/>
        <dbReference type="ChEBI" id="CHEBI:29985"/>
        <dbReference type="ChEBI" id="CHEBI:30616"/>
        <dbReference type="ChEBI" id="CHEBI:43474"/>
        <dbReference type="ChEBI" id="CHEBI:141005"/>
        <dbReference type="ChEBI" id="CHEBI:456216"/>
        <dbReference type="EC" id="6.3.2.17"/>
    </reaction>
</comment>
<evidence type="ECO:0000256" key="9">
    <source>
        <dbReference type="ARBA" id="ARBA00022598"/>
    </source>
</evidence>
<dbReference type="InterPro" id="IPR001645">
    <property type="entry name" value="Folylpolyglutamate_synth"/>
</dbReference>
<dbReference type="GO" id="GO:0046656">
    <property type="term" value="P:folic acid biosynthetic process"/>
    <property type="evidence" value="ECO:0007669"/>
    <property type="project" value="UniProtKB-KW"/>
</dbReference>
<comment type="pathway">
    <text evidence="2">Cofactor biosynthesis; tetrahydrofolate biosynthesis; 7,8-dihydrofolate from 2-amino-4-hydroxy-6-hydroxymethyl-7,8-dihydropteridine diphosphate and 4-aminobenzoate: step 2/2.</text>
</comment>
<comment type="cofactor">
    <cofactor evidence="1">
        <name>Mg(2+)</name>
        <dbReference type="ChEBI" id="CHEBI:18420"/>
    </cofactor>
</comment>
<evidence type="ECO:0000256" key="7">
    <source>
        <dbReference type="ARBA" id="ARBA00013025"/>
    </source>
</evidence>
<dbReference type="GO" id="GO:0004326">
    <property type="term" value="F:tetrahydrofolylpolyglutamate synthase activity"/>
    <property type="evidence" value="ECO:0007669"/>
    <property type="project" value="UniProtKB-EC"/>
</dbReference>
<keyword evidence="9 18" id="KW-0436">Ligase</keyword>
<reference evidence="22" key="1">
    <citation type="submission" date="2016-11" db="EMBL/GenBank/DDBJ databases">
        <authorList>
            <person name="Papadimitriou K."/>
        </authorList>
    </citation>
    <scope>NUCLEOTIDE SEQUENCE [LARGE SCALE GENOMIC DNA]</scope>
    <source>
        <strain evidence="22">ACA-DC 1533</strain>
    </source>
</reference>
<dbReference type="GeneID" id="95349499"/>
<evidence type="ECO:0000259" key="19">
    <source>
        <dbReference type="Pfam" id="PF02875"/>
    </source>
</evidence>
<keyword evidence="10" id="KW-0479">Metal-binding</keyword>
<dbReference type="OrthoDB" id="9809356at2"/>
<comment type="similarity">
    <text evidence="4 18">Belongs to the folylpolyglutamate synthase family.</text>
</comment>
<keyword evidence="14" id="KW-0289">Folate biosynthesis</keyword>
<evidence type="ECO:0000256" key="2">
    <source>
        <dbReference type="ARBA" id="ARBA00004799"/>
    </source>
</evidence>
<dbReference type="GO" id="GO:0005524">
    <property type="term" value="F:ATP binding"/>
    <property type="evidence" value="ECO:0007669"/>
    <property type="project" value="UniProtKB-KW"/>
</dbReference>
<dbReference type="Proteomes" id="UP000190935">
    <property type="component" value="Chromosome I"/>
</dbReference>
<comment type="pathway">
    <text evidence="3">Cofactor biosynthesis; tetrahydrofolylpolyglutamate biosynthesis.</text>
</comment>
<evidence type="ECO:0000256" key="3">
    <source>
        <dbReference type="ARBA" id="ARBA00005150"/>
    </source>
</evidence>
<dbReference type="RefSeq" id="WP_010494734.1">
    <property type="nucleotide sequence ID" value="NZ_JQBK01000037.1"/>
</dbReference>
<protein>
    <recommendedName>
        <fullName evidence="8">Dihydrofolate synthase/folylpolyglutamate synthase</fullName>
        <ecNumber evidence="6">6.3.2.12</ecNumber>
        <ecNumber evidence="7">6.3.2.17</ecNumber>
    </recommendedName>
    <alternativeName>
        <fullName evidence="15">Tetrahydrofolylpolyglutamate synthase</fullName>
    </alternativeName>
</protein>
<dbReference type="KEGG" id="laca:LAC1533_1405"/>
<dbReference type="Gene3D" id="3.40.1190.10">
    <property type="entry name" value="Mur-like, catalytic domain"/>
    <property type="match status" value="1"/>
</dbReference>
<evidence type="ECO:0000313" key="22">
    <source>
        <dbReference type="Proteomes" id="UP000190935"/>
    </source>
</evidence>
<evidence type="ECO:0000256" key="1">
    <source>
        <dbReference type="ARBA" id="ARBA00001946"/>
    </source>
</evidence>
<feature type="domain" description="Mur ligase C-terminal" evidence="19">
    <location>
        <begin position="306"/>
        <end position="423"/>
    </location>
</feature>
<dbReference type="GO" id="GO:0008841">
    <property type="term" value="F:dihydrofolate synthase activity"/>
    <property type="evidence" value="ECO:0007669"/>
    <property type="project" value="UniProtKB-EC"/>
</dbReference>
<evidence type="ECO:0000256" key="11">
    <source>
        <dbReference type="ARBA" id="ARBA00022741"/>
    </source>
</evidence>
<comment type="subunit">
    <text evidence="5">Monomer.</text>
</comment>
<dbReference type="InterPro" id="IPR018109">
    <property type="entry name" value="Folylpolyglutamate_synth_CS"/>
</dbReference>
<dbReference type="SUPFAM" id="SSF53244">
    <property type="entry name" value="MurD-like peptide ligases, peptide-binding domain"/>
    <property type="match status" value="1"/>
</dbReference>
<comment type="catalytic activity">
    <reaction evidence="17">
        <text>7,8-dihydropteroate + L-glutamate + ATP = 7,8-dihydrofolate + ADP + phosphate + H(+)</text>
        <dbReference type="Rhea" id="RHEA:23584"/>
        <dbReference type="ChEBI" id="CHEBI:15378"/>
        <dbReference type="ChEBI" id="CHEBI:17839"/>
        <dbReference type="ChEBI" id="CHEBI:29985"/>
        <dbReference type="ChEBI" id="CHEBI:30616"/>
        <dbReference type="ChEBI" id="CHEBI:43474"/>
        <dbReference type="ChEBI" id="CHEBI:57451"/>
        <dbReference type="ChEBI" id="CHEBI:456216"/>
        <dbReference type="EC" id="6.3.2.12"/>
    </reaction>
</comment>
<evidence type="ECO:0000256" key="15">
    <source>
        <dbReference type="ARBA" id="ARBA00030592"/>
    </source>
</evidence>
<dbReference type="PANTHER" id="PTHR11136:SF0">
    <property type="entry name" value="DIHYDROFOLATE SYNTHETASE-RELATED"/>
    <property type="match status" value="1"/>
</dbReference>
<dbReference type="FunFam" id="3.40.1190.10:FF:000004">
    <property type="entry name" value="Dihydrofolate synthase/folylpolyglutamate synthase"/>
    <property type="match status" value="1"/>
</dbReference>
<accession>A0A1K1KPK4</accession>
<evidence type="ECO:0000256" key="13">
    <source>
        <dbReference type="ARBA" id="ARBA00022842"/>
    </source>
</evidence>
<evidence type="ECO:0000256" key="8">
    <source>
        <dbReference type="ARBA" id="ARBA00019357"/>
    </source>
</evidence>
<dbReference type="AlphaFoldDB" id="A0A1K1KPK4"/>
<evidence type="ECO:0000256" key="16">
    <source>
        <dbReference type="ARBA" id="ARBA00047493"/>
    </source>
</evidence>
<evidence type="ECO:0000256" key="14">
    <source>
        <dbReference type="ARBA" id="ARBA00022909"/>
    </source>
</evidence>
<gene>
    <name evidence="21" type="ORF">LAC1533_1405</name>
</gene>
<dbReference type="InterPro" id="IPR004101">
    <property type="entry name" value="Mur_ligase_C"/>
</dbReference>
<evidence type="ECO:0000256" key="17">
    <source>
        <dbReference type="ARBA" id="ARBA00049161"/>
    </source>
</evidence>
<evidence type="ECO:0000256" key="5">
    <source>
        <dbReference type="ARBA" id="ARBA00011245"/>
    </source>
</evidence>
<dbReference type="GO" id="GO:0005737">
    <property type="term" value="C:cytoplasm"/>
    <property type="evidence" value="ECO:0007669"/>
    <property type="project" value="TreeGrafter"/>
</dbReference>
<dbReference type="EC" id="6.3.2.17" evidence="7"/>
<keyword evidence="13" id="KW-0460">Magnesium</keyword>
<dbReference type="Pfam" id="PF02875">
    <property type="entry name" value="Mur_ligase_C"/>
    <property type="match status" value="1"/>
</dbReference>
<dbReference type="InterPro" id="IPR013221">
    <property type="entry name" value="Mur_ligase_cen"/>
</dbReference>
<organism evidence="21 22">
    <name type="scientific">Ligilactobacillus acidipiscis</name>
    <dbReference type="NCBI Taxonomy" id="89059"/>
    <lineage>
        <taxon>Bacteria</taxon>
        <taxon>Bacillati</taxon>
        <taxon>Bacillota</taxon>
        <taxon>Bacilli</taxon>
        <taxon>Lactobacillales</taxon>
        <taxon>Lactobacillaceae</taxon>
        <taxon>Ligilactobacillus</taxon>
    </lineage>
</organism>
<dbReference type="EMBL" id="LT630287">
    <property type="protein sequence ID" value="SFV40825.1"/>
    <property type="molecule type" value="Genomic_DNA"/>
</dbReference>
<dbReference type="InterPro" id="IPR036615">
    <property type="entry name" value="Mur_ligase_C_dom_sf"/>
</dbReference>
<dbReference type="InterPro" id="IPR036565">
    <property type="entry name" value="Mur-like_cat_sf"/>
</dbReference>
<dbReference type="PIRSF" id="PIRSF001563">
    <property type="entry name" value="Folylpolyglu_synth"/>
    <property type="match status" value="1"/>
</dbReference>
<evidence type="ECO:0000256" key="18">
    <source>
        <dbReference type="PIRNR" id="PIRNR001563"/>
    </source>
</evidence>
<keyword evidence="11 18" id="KW-0547">Nucleotide-binding</keyword>
<evidence type="ECO:0000256" key="12">
    <source>
        <dbReference type="ARBA" id="ARBA00022840"/>
    </source>
</evidence>
<name>A0A1K1KPK4_9LACO</name>
<dbReference type="SUPFAM" id="SSF53623">
    <property type="entry name" value="MurD-like peptide ligases, catalytic domain"/>
    <property type="match status" value="1"/>
</dbReference>
<dbReference type="GO" id="GO:0046872">
    <property type="term" value="F:metal ion binding"/>
    <property type="evidence" value="ECO:0007669"/>
    <property type="project" value="UniProtKB-KW"/>
</dbReference>
<dbReference type="Pfam" id="PF08245">
    <property type="entry name" value="Mur_ligase_M"/>
    <property type="match status" value="1"/>
</dbReference>
<dbReference type="PANTHER" id="PTHR11136">
    <property type="entry name" value="FOLYLPOLYGLUTAMATE SYNTHASE-RELATED"/>
    <property type="match status" value="1"/>
</dbReference>
<evidence type="ECO:0000313" key="21">
    <source>
        <dbReference type="EMBL" id="SFV40825.1"/>
    </source>
</evidence>